<dbReference type="EMBL" id="JBHRZH010000023">
    <property type="protein sequence ID" value="MFC3764417.1"/>
    <property type="molecule type" value="Genomic_DNA"/>
</dbReference>
<dbReference type="Pfam" id="PF13238">
    <property type="entry name" value="AAA_18"/>
    <property type="match status" value="1"/>
</dbReference>
<dbReference type="RefSeq" id="WP_205122852.1">
    <property type="nucleotide sequence ID" value="NZ_JAFBCM010000001.1"/>
</dbReference>
<proteinExistence type="predicted"/>
<dbReference type="SUPFAM" id="SSF52540">
    <property type="entry name" value="P-loop containing nucleoside triphosphate hydrolases"/>
    <property type="match status" value="2"/>
</dbReference>
<name>A0ABV7YH95_9ACTN</name>
<reference evidence="2" key="1">
    <citation type="journal article" date="2019" name="Int. J. Syst. Evol. Microbiol.">
        <title>The Global Catalogue of Microorganisms (GCM) 10K type strain sequencing project: providing services to taxonomists for standard genome sequencing and annotation.</title>
        <authorList>
            <consortium name="The Broad Institute Genomics Platform"/>
            <consortium name="The Broad Institute Genome Sequencing Center for Infectious Disease"/>
            <person name="Wu L."/>
            <person name="Ma J."/>
        </authorList>
    </citation>
    <scope>NUCLEOTIDE SEQUENCE [LARGE SCALE GENOMIC DNA]</scope>
    <source>
        <strain evidence="2">CGMCC 4.7241</strain>
    </source>
</reference>
<comment type="caution">
    <text evidence="1">The sequence shown here is derived from an EMBL/GenBank/DDBJ whole genome shotgun (WGS) entry which is preliminary data.</text>
</comment>
<evidence type="ECO:0000313" key="2">
    <source>
        <dbReference type="Proteomes" id="UP001595699"/>
    </source>
</evidence>
<dbReference type="Proteomes" id="UP001595699">
    <property type="component" value="Unassembled WGS sequence"/>
</dbReference>
<dbReference type="Gene3D" id="3.40.50.300">
    <property type="entry name" value="P-loop containing nucleotide triphosphate hydrolases"/>
    <property type="match status" value="2"/>
</dbReference>
<accession>A0ABV7YH95</accession>
<evidence type="ECO:0000313" key="1">
    <source>
        <dbReference type="EMBL" id="MFC3764417.1"/>
    </source>
</evidence>
<organism evidence="1 2">
    <name type="scientific">Tenggerimyces flavus</name>
    <dbReference type="NCBI Taxonomy" id="1708749"/>
    <lineage>
        <taxon>Bacteria</taxon>
        <taxon>Bacillati</taxon>
        <taxon>Actinomycetota</taxon>
        <taxon>Actinomycetes</taxon>
        <taxon>Propionibacteriales</taxon>
        <taxon>Nocardioidaceae</taxon>
        <taxon>Tenggerimyces</taxon>
    </lineage>
</organism>
<protein>
    <submittedName>
        <fullName evidence="1">AAA family ATPase</fullName>
    </submittedName>
</protein>
<dbReference type="InterPro" id="IPR027417">
    <property type="entry name" value="P-loop_NTPase"/>
</dbReference>
<keyword evidence="2" id="KW-1185">Reference proteome</keyword>
<sequence>MTGTPLPVLWLCGAPGTGKSTIGFALHRRLPGSAYVDLDQLGICYPEPADDPGRHRLQLENLRAVAENFRGASALVVSGVVDPRGRVAPDVGLLCRLHASPDDVRTRLLGRGDGDLPGALAELEALERRGIGLRVDTTGLTVAEVADRVAERTGWLTHPLGGLADPPVPSAEANDVAVHLICGPTGVGKSTVGWRVYERLLATGATAGYVDLEQLGFCPPNDHRAKAANLAVLATAYRKIGATALVVVGPVDEPALQAYAQALGTTRLRVHALYTDRDELTRRILSRHDQPSWAAPGDRLNRQPLEVLRRIAAETRPNDLGHRVDTTAKTVDEVADEIVG</sequence>
<gene>
    <name evidence="1" type="ORF">ACFOUW_26515</name>
</gene>